<dbReference type="AlphaFoldDB" id="A0A0D2WI91"/>
<evidence type="ECO:0000313" key="1">
    <source>
        <dbReference type="EMBL" id="KJE89540.1"/>
    </source>
</evidence>
<dbReference type="OrthoDB" id="9939609at2759"/>
<name>A0A0D2WI91_CAPO3</name>
<dbReference type="EMBL" id="KE346360">
    <property type="protein sequence ID" value="KJE89540.1"/>
    <property type="molecule type" value="Genomic_DNA"/>
</dbReference>
<sequence length="289" mass="30538">MLASASRIAAGRRLLSSAATAARPQAAASTPSFNAAAKAGSGDAPAAAAAEEQGGASSGGLLARTFGRLRGAKATDGAAPTTTAATAAAAVTGDAKTAAAGSADSEAIRAHRALHARRASEAPAILTPAVMDEEHIIRRTVINHYRSKTPLVYQDAQGQSKTISESRAAKILKQTRKSYLERRYAALVPRTDLDVRQTVREIVNEIAPIPADAKDAVWTSRAFDSQTERVQILARCVETFQRDIPDHLLSEMKNAAGVVKFFKSPLPAAPRLFPSIDLEKLPPNLRIEV</sequence>
<accession>A0A0D2WI91</accession>
<protein>
    <submittedName>
        <fullName evidence="1">Uncharacterized protein</fullName>
    </submittedName>
</protein>
<organism evidence="1 2">
    <name type="scientific">Capsaspora owczarzaki (strain ATCC 30864)</name>
    <dbReference type="NCBI Taxonomy" id="595528"/>
    <lineage>
        <taxon>Eukaryota</taxon>
        <taxon>Filasterea</taxon>
        <taxon>Capsaspora</taxon>
    </lineage>
</organism>
<dbReference type="InParanoid" id="A0A0D2WI91"/>
<dbReference type="RefSeq" id="XP_004365860.1">
    <property type="nucleotide sequence ID" value="XM_004365803.2"/>
</dbReference>
<gene>
    <name evidence="1" type="ORF">CAOG_000989</name>
</gene>
<reference evidence="2" key="1">
    <citation type="submission" date="2011-02" db="EMBL/GenBank/DDBJ databases">
        <title>The Genome Sequence of Capsaspora owczarzaki ATCC 30864.</title>
        <authorList>
            <person name="Russ C."/>
            <person name="Cuomo C."/>
            <person name="Burger G."/>
            <person name="Gray M.W."/>
            <person name="Holland P.W.H."/>
            <person name="King N."/>
            <person name="Lang F.B.F."/>
            <person name="Roger A.J."/>
            <person name="Ruiz-Trillo I."/>
            <person name="Young S.K."/>
            <person name="Zeng Q."/>
            <person name="Gargeya S."/>
            <person name="Alvarado L."/>
            <person name="Berlin A."/>
            <person name="Chapman S.B."/>
            <person name="Chen Z."/>
            <person name="Freedman E."/>
            <person name="Gellesch M."/>
            <person name="Goldberg J."/>
            <person name="Griggs A."/>
            <person name="Gujja S."/>
            <person name="Heilman E."/>
            <person name="Heiman D."/>
            <person name="Howarth C."/>
            <person name="Mehta T."/>
            <person name="Neiman D."/>
            <person name="Pearson M."/>
            <person name="Roberts A."/>
            <person name="Saif S."/>
            <person name="Shea T."/>
            <person name="Shenoy N."/>
            <person name="Sisk P."/>
            <person name="Stolte C."/>
            <person name="Sykes S."/>
            <person name="White J."/>
            <person name="Yandava C."/>
            <person name="Haas B."/>
            <person name="Nusbaum C."/>
            <person name="Birren B."/>
        </authorList>
    </citation>
    <scope>NUCLEOTIDE SEQUENCE</scope>
    <source>
        <strain evidence="2">ATCC 30864</strain>
    </source>
</reference>
<keyword evidence="2" id="KW-1185">Reference proteome</keyword>
<dbReference type="Proteomes" id="UP000008743">
    <property type="component" value="Unassembled WGS sequence"/>
</dbReference>
<proteinExistence type="predicted"/>
<evidence type="ECO:0000313" key="2">
    <source>
        <dbReference type="Proteomes" id="UP000008743"/>
    </source>
</evidence>